<organism evidence="2 3">
    <name type="scientific">Spiroplasma ixodetis</name>
    <dbReference type="NCBI Taxonomy" id="2141"/>
    <lineage>
        <taxon>Bacteria</taxon>
        <taxon>Bacillati</taxon>
        <taxon>Mycoplasmatota</taxon>
        <taxon>Mollicutes</taxon>
        <taxon>Entomoplasmatales</taxon>
        <taxon>Spiroplasmataceae</taxon>
        <taxon>Spiroplasma</taxon>
    </lineage>
</organism>
<dbReference type="Proteomes" id="UP001163387">
    <property type="component" value="Chromosome"/>
</dbReference>
<evidence type="ECO:0000313" key="3">
    <source>
        <dbReference type="Proteomes" id="UP001163387"/>
    </source>
</evidence>
<feature type="transmembrane region" description="Helical" evidence="1">
    <location>
        <begin position="71"/>
        <end position="91"/>
    </location>
</feature>
<sequence length="358" mass="42978">MNNYQLLKSSWKWFNNKYLMQTILWILLTICLIICAILWEVKISIFNKILTFDFFNNASITDETIITLKTYLYIAIFSSCIASNTLIFIQIRCWMKKYIENKYKVISNFENNFFIFKALLVLNVARNITYIFCFTNVFTTLFLLTYWFCYFIIYIILEKILEEKNQILGNPWWKDIEKRSLFIILGFEVLYLIVKNSILNFTKGAINIDQVLKYFIPASSLALILAVFIQSLVKNDVKTILKNIKDVKTKVDDFKIFYNWDYKNIINDFLFVKEAPIIIRNELKQKVLTNEEKNKIFELLHEIYQFLIFVEKQNIKVSELKYIYYHLFYEITDHAEISQIKNRIINTKKKNLKIILKK</sequence>
<feature type="transmembrane region" description="Helical" evidence="1">
    <location>
        <begin position="214"/>
        <end position="233"/>
    </location>
</feature>
<keyword evidence="1" id="KW-0472">Membrane</keyword>
<dbReference type="EMBL" id="AP026933">
    <property type="protein sequence ID" value="BDT03636.1"/>
    <property type="molecule type" value="Genomic_DNA"/>
</dbReference>
<keyword evidence="3" id="KW-1185">Reference proteome</keyword>
<name>A0ABM8BUT7_9MOLU</name>
<feature type="transmembrane region" description="Helical" evidence="1">
    <location>
        <begin position="178"/>
        <end position="194"/>
    </location>
</feature>
<keyword evidence="1" id="KW-1133">Transmembrane helix</keyword>
<gene>
    <name evidence="2" type="ORF">SHM_12820</name>
</gene>
<reference evidence="2 3" key="1">
    <citation type="journal article" date="2022" name="Front. Microbiol.">
        <title>Male-killing mechanisms vary between Spiroplasma species.</title>
        <authorList>
            <person name="Arai H."/>
            <person name="Inoue M."/>
            <person name="Kageyama D."/>
        </authorList>
    </citation>
    <scope>NUCLEOTIDE SEQUENCE [LARGE SCALE GENOMIC DNA]</scope>
    <source>
        <strain evidence="3">sHm</strain>
    </source>
</reference>
<accession>A0ABM8BUT7</accession>
<protein>
    <recommendedName>
        <fullName evidence="4">Transmembrane protein</fullName>
    </recommendedName>
</protein>
<keyword evidence="1" id="KW-0812">Transmembrane</keyword>
<evidence type="ECO:0000256" key="1">
    <source>
        <dbReference type="SAM" id="Phobius"/>
    </source>
</evidence>
<feature type="transmembrane region" description="Helical" evidence="1">
    <location>
        <begin position="18"/>
        <end position="39"/>
    </location>
</feature>
<proteinExistence type="predicted"/>
<evidence type="ECO:0000313" key="2">
    <source>
        <dbReference type="EMBL" id="BDT03636.1"/>
    </source>
</evidence>
<feature type="transmembrane region" description="Helical" evidence="1">
    <location>
        <begin position="138"/>
        <end position="157"/>
    </location>
</feature>
<evidence type="ECO:0008006" key="4">
    <source>
        <dbReference type="Google" id="ProtNLM"/>
    </source>
</evidence>